<name>A0AAD3DAW2_9STRA</name>
<comment type="caution">
    <text evidence="2">The sequence shown here is derived from an EMBL/GenBank/DDBJ whole genome shotgun (WGS) entry which is preliminary data.</text>
</comment>
<dbReference type="Proteomes" id="UP001054902">
    <property type="component" value="Unassembled WGS sequence"/>
</dbReference>
<dbReference type="EMBL" id="BLLK01000069">
    <property type="protein sequence ID" value="GFH60637.1"/>
    <property type="molecule type" value="Genomic_DNA"/>
</dbReference>
<keyword evidence="1" id="KW-1133">Transmembrane helix</keyword>
<keyword evidence="1" id="KW-0472">Membrane</keyword>
<sequence length="259" mass="29460">MISPSMLLAFSANTGTYLVTAYQNDTIEASQDDASTPAIDDSNHFNNGLFIARFYTVFGVLYGTYCLSKLKQRALIFYDMMDILDAIMVSRLPVMHYILEEKILHFDTKVHKAKVSANYKAYFVYMVLEMIATYSRWEYAFVMPLLIGLVSLKDSIVSFVNPRVLLDEYLVEQVAKKPKVGAMNQNISMLLIFYQTFIFGILFGVVPERAYGISLFLTTVCQVAKRTVYNHYDKSIGFNKKEATFWLIANAVVVGNLIL</sequence>
<protein>
    <submittedName>
        <fullName evidence="2">Uncharacterized protein</fullName>
    </submittedName>
</protein>
<evidence type="ECO:0000313" key="3">
    <source>
        <dbReference type="Proteomes" id="UP001054902"/>
    </source>
</evidence>
<keyword evidence="3" id="KW-1185">Reference proteome</keyword>
<organism evidence="2 3">
    <name type="scientific">Chaetoceros tenuissimus</name>
    <dbReference type="NCBI Taxonomy" id="426638"/>
    <lineage>
        <taxon>Eukaryota</taxon>
        <taxon>Sar</taxon>
        <taxon>Stramenopiles</taxon>
        <taxon>Ochrophyta</taxon>
        <taxon>Bacillariophyta</taxon>
        <taxon>Coscinodiscophyceae</taxon>
        <taxon>Chaetocerotophycidae</taxon>
        <taxon>Chaetocerotales</taxon>
        <taxon>Chaetocerotaceae</taxon>
        <taxon>Chaetoceros</taxon>
    </lineage>
</organism>
<evidence type="ECO:0000313" key="2">
    <source>
        <dbReference type="EMBL" id="GFH60637.1"/>
    </source>
</evidence>
<accession>A0AAD3DAW2</accession>
<evidence type="ECO:0000256" key="1">
    <source>
        <dbReference type="SAM" id="Phobius"/>
    </source>
</evidence>
<dbReference type="AlphaFoldDB" id="A0AAD3DAW2"/>
<proteinExistence type="predicted"/>
<gene>
    <name evidence="2" type="ORF">CTEN210_17113</name>
</gene>
<feature type="transmembrane region" description="Helical" evidence="1">
    <location>
        <begin position="187"/>
        <end position="206"/>
    </location>
</feature>
<feature type="transmembrane region" description="Helical" evidence="1">
    <location>
        <begin position="50"/>
        <end position="68"/>
    </location>
</feature>
<reference evidence="2 3" key="1">
    <citation type="journal article" date="2021" name="Sci. Rep.">
        <title>The genome of the diatom Chaetoceros tenuissimus carries an ancient integrated fragment of an extant virus.</title>
        <authorList>
            <person name="Hongo Y."/>
            <person name="Kimura K."/>
            <person name="Takaki Y."/>
            <person name="Yoshida Y."/>
            <person name="Baba S."/>
            <person name="Kobayashi G."/>
            <person name="Nagasaki K."/>
            <person name="Hano T."/>
            <person name="Tomaru Y."/>
        </authorList>
    </citation>
    <scope>NUCLEOTIDE SEQUENCE [LARGE SCALE GENOMIC DNA]</scope>
    <source>
        <strain evidence="2 3">NIES-3715</strain>
    </source>
</reference>
<keyword evidence="1" id="KW-0812">Transmembrane</keyword>